<evidence type="ECO:0000313" key="2">
    <source>
        <dbReference type="EMBL" id="QDG49415.1"/>
    </source>
</evidence>
<dbReference type="InterPro" id="IPR028994">
    <property type="entry name" value="Integrin_alpha_N"/>
</dbReference>
<accession>A0A5B8Y3L9</accession>
<evidence type="ECO:0000313" key="3">
    <source>
        <dbReference type="Proteomes" id="UP000315995"/>
    </source>
</evidence>
<proteinExistence type="predicted"/>
<dbReference type="EMBL" id="CP041186">
    <property type="protein sequence ID" value="QDG49415.1"/>
    <property type="molecule type" value="Genomic_DNA"/>
</dbReference>
<sequence>MKTKLTTILAIGLLTTGCPFENDEDPKTDAGQLVDAGEQDVGDRDAGTDTGDRDTGGEVAANCVVDSVSPRTFPTDVDPSSLTMQLRCDDTPAVDQFGDRVAMRRGRTHAGTPELAVDGLNCTTDGEGELCELTLSGLTKPDGTYDEQVGPEDLILEDNTGQQLEARIHWHLPVSQLTDMQEARDTVALPAGYTARGMGYAVKQSANGRFVAGVMASEDGTAVEMFTVSPDGSVSVDQTFNVSPDAVAMSGIEIARLGTGFGAMWWAYDDDEGIFLGGQTVYTETIVVSETVTLDSSTYEGPWLTEMLGVQVGTAEVGGQIRMSARALAKTNRNTIAVVRLADAAGAERVSLETELDVLGGTPATDVKAGLAGLLVNDGPVGDLDANRGRAWTVDQRGNFSLIPLSGTAETLTATLTSVQWPFTLEHAAQVSGRVVVQTNSEADGDALHLLAVDSEGNLTGAVTQLAMPDGVELVPGAGSTLHSSEGRYVHLGRRKGSGPNRTKYRREKRSIDTSGDPCEVEWIGITVEADAAAPVTRVRPLVAEDTSQAVGAGMGDRVLTSVFSDGTLQIQKLEALTGECSDATACALPMSRPTRNGWGVNLVPGETGATWAVDKYGDILIDGVPLVFDLTQPPIIVDAPGATAQDDAAMILAGIDHDSATHAVWKVSARGAISEPGLLNLDTGDPNTGVVLTSAEGEDKGDDDEAQDMTLTIATVIIDFGAEGDSGSGNKQGAGTFTVTASQLAAAIGAEPVSFATEGPEFDISPTASQTVILPPARTVVPDFSDQGDSDSANALADLTAEQAAQPLVLVHTDGGLQVRTGDGDPPLDVLIDAEPVSHENPIFVAGGSVPETNVLGDSSRQDGPHFTTFNGIKYDHYAMGTHSRSSSDESGSTSGFGVSVVQAAFPAEIAGDEVLILDSGDFNGDGLEDLVVTSKGSSGSTVVFGDGMGGFLPTVMPVSGGPTIVWPSGANASVSGNGKGTRKAAHIHQQQHIELL</sequence>
<protein>
    <recommendedName>
        <fullName evidence="4">VCBS repeat-containing protein</fullName>
    </recommendedName>
</protein>
<feature type="region of interest" description="Disordered" evidence="1">
    <location>
        <begin position="17"/>
        <end position="57"/>
    </location>
</feature>
<reference evidence="2 3" key="1">
    <citation type="submission" date="2019-06" db="EMBL/GenBank/DDBJ databases">
        <title>Persicimonas caeni gen. nov., sp. nov., a predatory bacterium isolated from solar saltern.</title>
        <authorList>
            <person name="Wang S."/>
        </authorList>
    </citation>
    <scope>NUCLEOTIDE SEQUENCE [LARGE SCALE GENOMIC DNA]</scope>
    <source>
        <strain evidence="2 3">YN101</strain>
    </source>
</reference>
<keyword evidence="3" id="KW-1185">Reference proteome</keyword>
<organism evidence="2 3">
    <name type="scientific">Persicimonas caeni</name>
    <dbReference type="NCBI Taxonomy" id="2292766"/>
    <lineage>
        <taxon>Bacteria</taxon>
        <taxon>Deltaproteobacteria</taxon>
        <taxon>Bradymonadales</taxon>
        <taxon>Bradymonadaceae</taxon>
        <taxon>Persicimonas</taxon>
    </lineage>
</organism>
<accession>A0A4Y6PNN0</accession>
<evidence type="ECO:0008006" key="4">
    <source>
        <dbReference type="Google" id="ProtNLM"/>
    </source>
</evidence>
<dbReference type="PROSITE" id="PS51257">
    <property type="entry name" value="PROKAR_LIPOPROTEIN"/>
    <property type="match status" value="1"/>
</dbReference>
<evidence type="ECO:0000256" key="1">
    <source>
        <dbReference type="SAM" id="MobiDB-lite"/>
    </source>
</evidence>
<dbReference type="Proteomes" id="UP000315995">
    <property type="component" value="Chromosome"/>
</dbReference>
<dbReference type="AlphaFoldDB" id="A0A4Y6PNN0"/>
<dbReference type="RefSeq" id="WP_141195913.1">
    <property type="nucleotide sequence ID" value="NZ_CP041186.1"/>
</dbReference>
<feature type="compositionally biased region" description="Basic and acidic residues" evidence="1">
    <location>
        <begin position="41"/>
        <end position="56"/>
    </location>
</feature>
<name>A0A4Y6PNN0_PERCE</name>
<gene>
    <name evidence="2" type="ORF">FIV42_01280</name>
</gene>
<dbReference type="SUPFAM" id="SSF69318">
    <property type="entry name" value="Integrin alpha N-terminal domain"/>
    <property type="match status" value="1"/>
</dbReference>
<dbReference type="OrthoDB" id="5477048at2"/>